<feature type="region of interest" description="Disordered" evidence="25">
    <location>
        <begin position="791"/>
        <end position="850"/>
    </location>
</feature>
<evidence type="ECO:0000256" key="12">
    <source>
        <dbReference type="ARBA" id="ARBA00022837"/>
    </source>
</evidence>
<evidence type="ECO:0000256" key="1">
    <source>
        <dbReference type="ARBA" id="ARBA00004651"/>
    </source>
</evidence>
<evidence type="ECO:0000256" key="22">
    <source>
        <dbReference type="ARBA" id="ARBA00023242"/>
    </source>
</evidence>
<keyword evidence="13" id="KW-0112">Calmodulin-binding</keyword>
<protein>
    <submittedName>
        <fullName evidence="29">Homeobox protein Meis3</fullName>
    </submittedName>
</protein>
<gene>
    <name evidence="29" type="ORF">H920_12428</name>
</gene>
<feature type="signal peptide" evidence="27">
    <location>
        <begin position="1"/>
        <end position="20"/>
    </location>
</feature>
<dbReference type="SUPFAM" id="SSF46689">
    <property type="entry name" value="Homeodomain-like"/>
    <property type="match status" value="1"/>
</dbReference>
<feature type="transmembrane region" description="Helical" evidence="26">
    <location>
        <begin position="160"/>
        <end position="185"/>
    </location>
</feature>
<evidence type="ECO:0000256" key="25">
    <source>
        <dbReference type="SAM" id="MobiDB-lite"/>
    </source>
</evidence>
<feature type="DNA-binding region" description="Homeobox" evidence="24">
    <location>
        <begin position="844"/>
        <end position="895"/>
    </location>
</feature>
<dbReference type="Proteomes" id="UP000028990">
    <property type="component" value="Unassembled WGS sequence"/>
</dbReference>
<evidence type="ECO:0000256" key="2">
    <source>
        <dbReference type="ARBA" id="ARBA00007489"/>
    </source>
</evidence>
<dbReference type="SUPFAM" id="SSF141072">
    <property type="entry name" value="CalX-like"/>
    <property type="match status" value="1"/>
</dbReference>
<dbReference type="GO" id="GO:0000981">
    <property type="term" value="F:DNA-binding transcription factor activity, RNA polymerase II-specific"/>
    <property type="evidence" value="ECO:0007669"/>
    <property type="project" value="UniProtKB-ARBA"/>
</dbReference>
<dbReference type="PRINTS" id="PR01259">
    <property type="entry name" value="NACAEXCHNGR"/>
</dbReference>
<evidence type="ECO:0000256" key="8">
    <source>
        <dbReference type="ARBA" id="ARBA00022692"/>
    </source>
</evidence>
<keyword evidence="9" id="KW-0479">Metal-binding</keyword>
<dbReference type="STRING" id="885580.ENSFDAP00000020988"/>
<evidence type="ECO:0000256" key="24">
    <source>
        <dbReference type="PROSITE-ProRule" id="PRU00108"/>
    </source>
</evidence>
<evidence type="ECO:0000256" key="23">
    <source>
        <dbReference type="ARBA" id="ARBA00033667"/>
    </source>
</evidence>
<dbReference type="InterPro" id="IPR004836">
    <property type="entry name" value="Na_Ca_Ex"/>
</dbReference>
<dbReference type="GO" id="GO:0005516">
    <property type="term" value="F:calmodulin binding"/>
    <property type="evidence" value="ECO:0007669"/>
    <property type="project" value="UniProtKB-KW"/>
</dbReference>
<dbReference type="PANTHER" id="PTHR11878">
    <property type="entry name" value="SODIUM/CALCIUM EXCHANGER"/>
    <property type="match status" value="1"/>
</dbReference>
<evidence type="ECO:0000256" key="27">
    <source>
        <dbReference type="SAM" id="SignalP"/>
    </source>
</evidence>
<proteinExistence type="inferred from homology"/>
<evidence type="ECO:0000313" key="29">
    <source>
        <dbReference type="EMBL" id="KFO26271.1"/>
    </source>
</evidence>
<evidence type="ECO:0000313" key="30">
    <source>
        <dbReference type="Proteomes" id="UP000028990"/>
    </source>
</evidence>
<dbReference type="GO" id="GO:0046872">
    <property type="term" value="F:metal ion binding"/>
    <property type="evidence" value="ECO:0007669"/>
    <property type="project" value="UniProtKB-KW"/>
</dbReference>
<dbReference type="GO" id="GO:0042383">
    <property type="term" value="C:sarcolemma"/>
    <property type="evidence" value="ECO:0007669"/>
    <property type="project" value="TreeGrafter"/>
</dbReference>
<dbReference type="SMART" id="SM00237">
    <property type="entry name" value="Calx_beta"/>
    <property type="match status" value="1"/>
</dbReference>
<evidence type="ECO:0000256" key="9">
    <source>
        <dbReference type="ARBA" id="ARBA00022723"/>
    </source>
</evidence>
<keyword evidence="7" id="KW-0109">Calcium transport</keyword>
<organism evidence="29 30">
    <name type="scientific">Fukomys damarensis</name>
    <name type="common">Damaraland mole rat</name>
    <name type="synonym">Cryptomys damarensis</name>
    <dbReference type="NCBI Taxonomy" id="885580"/>
    <lineage>
        <taxon>Eukaryota</taxon>
        <taxon>Metazoa</taxon>
        <taxon>Chordata</taxon>
        <taxon>Craniata</taxon>
        <taxon>Vertebrata</taxon>
        <taxon>Euteleostomi</taxon>
        <taxon>Mammalia</taxon>
        <taxon>Eutheria</taxon>
        <taxon>Euarchontoglires</taxon>
        <taxon>Glires</taxon>
        <taxon>Rodentia</taxon>
        <taxon>Hystricomorpha</taxon>
        <taxon>Bathyergidae</taxon>
        <taxon>Fukomys</taxon>
    </lineage>
</organism>
<feature type="region of interest" description="Disordered" evidence="25">
    <location>
        <begin position="21"/>
        <end position="42"/>
    </location>
</feature>
<evidence type="ECO:0000256" key="21">
    <source>
        <dbReference type="ARBA" id="ARBA00023201"/>
    </source>
</evidence>
<keyword evidence="18 26" id="KW-0472">Membrane</keyword>
<accession>A0A091DU14</accession>
<reference evidence="29 30" key="1">
    <citation type="submission" date="2013-11" db="EMBL/GenBank/DDBJ databases">
        <title>The Damaraland mole rat (Fukomys damarensis) genome and evolution of African mole rats.</title>
        <authorList>
            <person name="Gladyshev V.N."/>
            <person name="Fang X."/>
        </authorList>
    </citation>
    <scope>NUCLEOTIDE SEQUENCE [LARGE SCALE GENOMIC DNA]</scope>
    <source>
        <tissue evidence="29">Liver</tissue>
    </source>
</reference>
<feature type="chain" id="PRO_5001871948" evidence="27">
    <location>
        <begin position="21"/>
        <end position="955"/>
    </location>
</feature>
<keyword evidence="5" id="KW-0050">Antiport</keyword>
<dbReference type="Gene3D" id="2.60.40.2030">
    <property type="match status" value="1"/>
</dbReference>
<feature type="transmembrane region" description="Helical" evidence="26">
    <location>
        <begin position="72"/>
        <end position="90"/>
    </location>
</feature>
<comment type="similarity">
    <text evidence="3">Belongs to the TALE/MEIS homeobox family.</text>
</comment>
<dbReference type="GO" id="GO:0007154">
    <property type="term" value="P:cell communication"/>
    <property type="evidence" value="ECO:0007669"/>
    <property type="project" value="InterPro"/>
</dbReference>
<keyword evidence="16" id="KW-0406">Ion transport</keyword>
<dbReference type="Pfam" id="PF05920">
    <property type="entry name" value="Homeobox_KN"/>
    <property type="match status" value="1"/>
</dbReference>
<keyword evidence="11" id="KW-0677">Repeat</keyword>
<keyword evidence="30" id="KW-1185">Reference proteome</keyword>
<dbReference type="GO" id="GO:0003677">
    <property type="term" value="F:DNA binding"/>
    <property type="evidence" value="ECO:0007669"/>
    <property type="project" value="UniProtKB-UniRule"/>
</dbReference>
<dbReference type="InterPro" id="IPR004837">
    <property type="entry name" value="NaCa_Exmemb"/>
</dbReference>
<evidence type="ECO:0000256" key="20">
    <source>
        <dbReference type="ARBA" id="ARBA00023180"/>
    </source>
</evidence>
<evidence type="ECO:0000256" key="11">
    <source>
        <dbReference type="ARBA" id="ARBA00022737"/>
    </source>
</evidence>
<dbReference type="EMBL" id="KN123228">
    <property type="protein sequence ID" value="KFO26271.1"/>
    <property type="molecule type" value="Genomic_DNA"/>
</dbReference>
<comment type="similarity">
    <text evidence="2">Belongs to the Ca(2+):cation antiporter (CaCA) (TC 2.A.19) family. SLC8 subfamily.</text>
</comment>
<evidence type="ECO:0000256" key="14">
    <source>
        <dbReference type="ARBA" id="ARBA00022989"/>
    </source>
</evidence>
<dbReference type="FunFam" id="1.10.10.60:FF:000004">
    <property type="entry name" value="Meis2 homeobox isoform 2c"/>
    <property type="match status" value="1"/>
</dbReference>
<feature type="transmembrane region" description="Helical" evidence="26">
    <location>
        <begin position="226"/>
        <end position="246"/>
    </location>
</feature>
<keyword evidence="6" id="KW-1003">Cell membrane</keyword>
<dbReference type="InterPro" id="IPR009057">
    <property type="entry name" value="Homeodomain-like_sf"/>
</dbReference>
<evidence type="ECO:0000256" key="5">
    <source>
        <dbReference type="ARBA" id="ARBA00022449"/>
    </source>
</evidence>
<dbReference type="CDD" id="cd00086">
    <property type="entry name" value="homeodomain"/>
    <property type="match status" value="1"/>
</dbReference>
<sequence>MAALALVGAALLLGAPPCSGAATPTPSLPPPPANDSDTSTGGCQGSYRCQPGVLLPVWEPDDPSLGDKAARAVVYFVAMVYMFLGVSIIADRFMASIEVITSKEKEITITKANGETSVGTVRIWNETVSNLTLMALGSSAPEILLSVIEVCGHNFQAGELGPGTIVGSAAFNMFVVIAVCVYVIPAGESRKIKHLRVFFVTASWSIFAYVWLYLILAVFSPGVVQVWEALLTLIFFPVCVVFAWMADKRLLFYKYVYKRYRTDPRSGIIIGAEGDPPKSIELDGTFVGAEDEDDGASRIFFEPSLYHCLENCGSVLLSVTCQGGEGNSTFYVDYRTEDGSAKAGSDYEYRKTLQVKIVDDEEYEKKDNFFIELGQPQWLKRGISALLLNQGDGDRKLSAEEEEARRIAEMGKPVLGENCRLEVIIEESYDFKNTVDKLIKKTNLALVIGTHSWREQFLEAVTVSAGDEEEEEDGSREERLPSCFDYVMHFLTVFWKVLFACVPPTEYCHGWACFGVCILVIGLLTALIGDLASHFGCTVGLKDSVNAVVFVALGTSIPDTFASKVAALQDQCADASIGNVTGSNAYDELPHYPGVVDGTAALADFSETAPPAPRGPGPYGPHRLPLPPGLDSDGLKRAKDEIYGHPLFPLLALVFEKCELATCSPRDGAGAGLGAPPGGDVCSSDSFNEDIAAFAKQVRSERPLFSSNPELDNLMIQAIQVLRFHLLELEKVHDLCDNFCHRYITCLKGKMPIDLVIEERDGGYREDLEDFPASCPSLPDQNNAWIRDHEDSGSVRLGTPGPSSGGLASHSGDNSSDQGDGLDTGVASPSSGGEDEELDQERRRNKKRGIFPKVATNIMRAWLFQHLSHPYPSEEQKKQLAQDTGLTILQVNNWSGLSSRSGLSGDESELRSRVALPIEAASEAAFWADQTPSLSIPPPMASVASSDQDSPALPP</sequence>
<dbReference type="InterPro" id="IPR001356">
    <property type="entry name" value="HD"/>
</dbReference>
<dbReference type="Pfam" id="PF01699">
    <property type="entry name" value="Na_Ca_ex"/>
    <property type="match status" value="2"/>
</dbReference>
<feature type="transmembrane region" description="Helical" evidence="26">
    <location>
        <begin position="197"/>
        <end position="220"/>
    </location>
</feature>
<feature type="transmembrane region" description="Helical" evidence="26">
    <location>
        <begin position="511"/>
        <end position="532"/>
    </location>
</feature>
<name>A0A091DU14_FUKDA</name>
<evidence type="ECO:0000256" key="7">
    <source>
        <dbReference type="ARBA" id="ARBA00022568"/>
    </source>
</evidence>
<dbReference type="InterPro" id="IPR051171">
    <property type="entry name" value="CaCA"/>
</dbReference>
<evidence type="ECO:0000259" key="28">
    <source>
        <dbReference type="PROSITE" id="PS50071"/>
    </source>
</evidence>
<evidence type="ECO:0000256" key="17">
    <source>
        <dbReference type="ARBA" id="ARBA00023125"/>
    </source>
</evidence>
<keyword evidence="8 26" id="KW-0812">Transmembrane</keyword>
<feature type="region of interest" description="Disordered" evidence="25">
    <location>
        <begin position="931"/>
        <end position="955"/>
    </location>
</feature>
<keyword evidence="17 24" id="KW-0238">DNA-binding</keyword>
<dbReference type="GO" id="GO:0005432">
    <property type="term" value="F:calcium:sodium antiporter activity"/>
    <property type="evidence" value="ECO:0007669"/>
    <property type="project" value="InterPro"/>
</dbReference>
<dbReference type="AlphaFoldDB" id="A0A091DU14"/>
<feature type="domain" description="Homeobox" evidence="28">
    <location>
        <begin position="842"/>
        <end position="894"/>
    </location>
</feature>
<dbReference type="Gene3D" id="1.10.10.60">
    <property type="entry name" value="Homeodomain-like"/>
    <property type="match status" value="1"/>
</dbReference>
<dbReference type="PROSITE" id="PS50071">
    <property type="entry name" value="HOMEOBOX_2"/>
    <property type="match status" value="1"/>
</dbReference>
<dbReference type="InterPro" id="IPR032452">
    <property type="entry name" value="Na_Ca_Ex_C-exten"/>
</dbReference>
<dbReference type="GO" id="GO:0030424">
    <property type="term" value="C:axon"/>
    <property type="evidence" value="ECO:0007669"/>
    <property type="project" value="TreeGrafter"/>
</dbReference>
<dbReference type="Pfam" id="PF16494">
    <property type="entry name" value="Na_Ca_ex_C"/>
    <property type="match status" value="1"/>
</dbReference>
<evidence type="ECO:0000256" key="4">
    <source>
        <dbReference type="ARBA" id="ARBA00022448"/>
    </source>
</evidence>
<comment type="subcellular location">
    <subcellularLocation>
        <location evidence="1">Cell membrane</location>
        <topology evidence="1">Multi-pass membrane protein</topology>
    </subcellularLocation>
    <subcellularLocation>
        <location evidence="24">Nucleus</location>
    </subcellularLocation>
</comment>
<keyword evidence="15" id="KW-0915">Sodium</keyword>
<keyword evidence="22 24" id="KW-0539">Nucleus</keyword>
<evidence type="ECO:0000256" key="18">
    <source>
        <dbReference type="ARBA" id="ARBA00023136"/>
    </source>
</evidence>
<dbReference type="InterPro" id="IPR032453">
    <property type="entry name" value="PKNOX/Meis_N"/>
</dbReference>
<keyword evidence="14 26" id="KW-1133">Transmembrane helix</keyword>
<dbReference type="GO" id="GO:0098703">
    <property type="term" value="P:calcium ion import across plasma membrane"/>
    <property type="evidence" value="ECO:0007669"/>
    <property type="project" value="TreeGrafter"/>
</dbReference>
<dbReference type="GO" id="GO:0055074">
    <property type="term" value="P:calcium ion homeostasis"/>
    <property type="evidence" value="ECO:0007669"/>
    <property type="project" value="UniProtKB-ARBA"/>
</dbReference>
<evidence type="ECO:0000256" key="6">
    <source>
        <dbReference type="ARBA" id="ARBA00022475"/>
    </source>
</evidence>
<keyword evidence="12" id="KW-0106">Calcium</keyword>
<keyword evidence="4" id="KW-0813">Transport</keyword>
<dbReference type="GO" id="GO:0005634">
    <property type="term" value="C:nucleus"/>
    <property type="evidence" value="ECO:0007669"/>
    <property type="project" value="UniProtKB-SubCell"/>
</dbReference>
<dbReference type="Pfam" id="PF03160">
    <property type="entry name" value="Calx-beta"/>
    <property type="match status" value="1"/>
</dbReference>
<evidence type="ECO:0000256" key="15">
    <source>
        <dbReference type="ARBA" id="ARBA00023053"/>
    </source>
</evidence>
<dbReference type="InterPro" id="IPR003644">
    <property type="entry name" value="Calx_beta"/>
</dbReference>
<dbReference type="Pfam" id="PF16493">
    <property type="entry name" value="Meis_PKNOX_N"/>
    <property type="match status" value="1"/>
</dbReference>
<evidence type="ECO:0000256" key="10">
    <source>
        <dbReference type="ARBA" id="ARBA00022729"/>
    </source>
</evidence>
<keyword evidence="21" id="KW-0739">Sodium transport</keyword>
<evidence type="ECO:0000256" key="19">
    <source>
        <dbReference type="ARBA" id="ARBA00023155"/>
    </source>
</evidence>
<dbReference type="eggNOG" id="KOG0773">
    <property type="taxonomic scope" value="Eukaryota"/>
</dbReference>
<dbReference type="SMART" id="SM00389">
    <property type="entry name" value="HOX"/>
    <property type="match status" value="1"/>
</dbReference>
<dbReference type="GO" id="GO:0098794">
    <property type="term" value="C:postsynapse"/>
    <property type="evidence" value="ECO:0007669"/>
    <property type="project" value="TreeGrafter"/>
</dbReference>
<keyword evidence="19 24" id="KW-0371">Homeobox</keyword>
<keyword evidence="20" id="KW-0325">Glycoprotein</keyword>
<evidence type="ECO:0000256" key="26">
    <source>
        <dbReference type="SAM" id="Phobius"/>
    </source>
</evidence>
<comment type="catalytic activity">
    <reaction evidence="23">
        <text>Ca(2+)(in) + 3 Na(+)(out) = Ca(2+)(out) + 3 Na(+)(in)</text>
        <dbReference type="Rhea" id="RHEA:69955"/>
        <dbReference type="ChEBI" id="CHEBI:29101"/>
        <dbReference type="ChEBI" id="CHEBI:29108"/>
    </reaction>
</comment>
<dbReference type="PANTHER" id="PTHR11878:SF8">
    <property type="entry name" value="SODIUM_CALCIUM EXCHANGER 2"/>
    <property type="match status" value="1"/>
</dbReference>
<evidence type="ECO:0000256" key="16">
    <source>
        <dbReference type="ARBA" id="ARBA00023065"/>
    </source>
</evidence>
<dbReference type="Gene3D" id="1.20.1420.30">
    <property type="entry name" value="NCX, central ion-binding region"/>
    <property type="match status" value="2"/>
</dbReference>
<keyword evidence="10 27" id="KW-0732">Signal</keyword>
<dbReference type="InterPro" id="IPR038081">
    <property type="entry name" value="CalX-like_sf"/>
</dbReference>
<dbReference type="FunFam" id="1.20.1420.30:FF:000001">
    <property type="entry name" value="sodium/calcium exchanger 1 isoform X1"/>
    <property type="match status" value="1"/>
</dbReference>
<evidence type="ECO:0000256" key="13">
    <source>
        <dbReference type="ARBA" id="ARBA00022860"/>
    </source>
</evidence>
<evidence type="ECO:0000256" key="3">
    <source>
        <dbReference type="ARBA" id="ARBA00009661"/>
    </source>
</evidence>
<dbReference type="InterPro" id="IPR044880">
    <property type="entry name" value="NCX_ion-bd_dom_sf"/>
</dbReference>
<dbReference type="InterPro" id="IPR008422">
    <property type="entry name" value="KN_HD"/>
</dbReference>